<keyword evidence="3" id="KW-1185">Reference proteome</keyword>
<organism evidence="2 3">
    <name type="scientific">Elysia crispata</name>
    <name type="common">lettuce slug</name>
    <dbReference type="NCBI Taxonomy" id="231223"/>
    <lineage>
        <taxon>Eukaryota</taxon>
        <taxon>Metazoa</taxon>
        <taxon>Spiralia</taxon>
        <taxon>Lophotrochozoa</taxon>
        <taxon>Mollusca</taxon>
        <taxon>Gastropoda</taxon>
        <taxon>Heterobranchia</taxon>
        <taxon>Euthyneura</taxon>
        <taxon>Panpulmonata</taxon>
        <taxon>Sacoglossa</taxon>
        <taxon>Placobranchoidea</taxon>
        <taxon>Plakobranchidae</taxon>
        <taxon>Elysia</taxon>
    </lineage>
</organism>
<feature type="compositionally biased region" description="Polar residues" evidence="1">
    <location>
        <begin position="272"/>
        <end position="297"/>
    </location>
</feature>
<dbReference type="Proteomes" id="UP001283361">
    <property type="component" value="Unassembled WGS sequence"/>
</dbReference>
<gene>
    <name evidence="2" type="ORF">RRG08_023240</name>
</gene>
<evidence type="ECO:0000313" key="3">
    <source>
        <dbReference type="Proteomes" id="UP001283361"/>
    </source>
</evidence>
<sequence>MADSTATGPGSCEAAAPINILRVSHPEAPSGILLYSGITTHTVMGPAKVAGRSLDGNTVKTECRATQTDNNENDVSSKNLKKFNSANFKGRVTAQTWPLNLKQQNIKGKVTTPKVKPHSCLATTGEGDWAKTSFKNRQTVEKLMLKAASKFNLPQQSGCNSQRNQSTYSNYQRLSTKKAHSALAFKGQSNVMKSEVYHCNIEANEEHIKNNNQTKTLTGDDGTSEDKSHTNLMEQHMKNKEKVGHQNTMKEKEKIIAPFEVTDKQYRETIQPNVSDNKENNQQSSDMNLPSNSQTVEQKNDVMESPPTQNETGEEICPDTNSIKLSCTKTAPIISWQESNAEGRPTSSRLREIPVSLYSSMFEQGQRPAPHNLPPAPRLLIPPRHTCPEGLTSKDIIQGVCINPGSIMSSGKIMTDEGHDEESKKEPPCGHHDNISVRRVKSAMVVPHFNTTDMTVTNNRHSFLNYGLSPRPSTCTPTPSDRVVSLELSITPLGPDRSQQNKSLKQKHDNGELDHPKLDTMEAIKRSYHRAQSAPPLASRCEGVQTSENTRLNSNLSQITQTGLDDGRKFSSPYWRARSAYHRRNFDAREGDASDINSTGFSSATIKEQESSALKGTLLRPLLYTSESGLMKHSAGCPYKCKNCFRACLVSDDFAQKAQHRRQKLISKFHEPDEIATSRLGSTSKRTNKNTNYRRYDALSIVHRALARSQPLFQRVYGVKGHPQVILPWPSYAWVDIKQKKIGKDVETTAKDMGHDDAF</sequence>
<feature type="compositionally biased region" description="Basic and acidic residues" evidence="1">
    <location>
        <begin position="506"/>
        <end position="517"/>
    </location>
</feature>
<feature type="region of interest" description="Disordered" evidence="1">
    <location>
        <begin position="272"/>
        <end position="319"/>
    </location>
</feature>
<feature type="compositionally biased region" description="Basic and acidic residues" evidence="1">
    <location>
        <begin position="414"/>
        <end position="433"/>
    </location>
</feature>
<name>A0AAE0ZPT1_9GAST</name>
<protein>
    <submittedName>
        <fullName evidence="2">Uncharacterized protein</fullName>
    </submittedName>
</protein>
<dbReference type="EMBL" id="JAWDGP010003545">
    <property type="protein sequence ID" value="KAK3773360.1"/>
    <property type="molecule type" value="Genomic_DNA"/>
</dbReference>
<reference evidence="2" key="1">
    <citation type="journal article" date="2023" name="G3 (Bethesda)">
        <title>A reference genome for the long-term kleptoplast-retaining sea slug Elysia crispata morphotype clarki.</title>
        <authorList>
            <person name="Eastman K.E."/>
            <person name="Pendleton A.L."/>
            <person name="Shaikh M.A."/>
            <person name="Suttiyut T."/>
            <person name="Ogas R."/>
            <person name="Tomko P."/>
            <person name="Gavelis G."/>
            <person name="Widhalm J.R."/>
            <person name="Wisecaver J.H."/>
        </authorList>
    </citation>
    <scope>NUCLEOTIDE SEQUENCE</scope>
    <source>
        <strain evidence="2">ECLA1</strain>
    </source>
</reference>
<feature type="region of interest" description="Disordered" evidence="1">
    <location>
        <begin position="207"/>
        <end position="228"/>
    </location>
</feature>
<proteinExistence type="predicted"/>
<feature type="region of interest" description="Disordered" evidence="1">
    <location>
        <begin position="413"/>
        <end position="433"/>
    </location>
</feature>
<feature type="region of interest" description="Disordered" evidence="1">
    <location>
        <begin position="491"/>
        <end position="517"/>
    </location>
</feature>
<evidence type="ECO:0000256" key="1">
    <source>
        <dbReference type="SAM" id="MobiDB-lite"/>
    </source>
</evidence>
<comment type="caution">
    <text evidence="2">The sequence shown here is derived from an EMBL/GenBank/DDBJ whole genome shotgun (WGS) entry which is preliminary data.</text>
</comment>
<evidence type="ECO:0000313" key="2">
    <source>
        <dbReference type="EMBL" id="KAK3773360.1"/>
    </source>
</evidence>
<accession>A0AAE0ZPT1</accession>
<dbReference type="AlphaFoldDB" id="A0AAE0ZPT1"/>